<evidence type="ECO:0000313" key="1">
    <source>
        <dbReference type="EMBL" id="KAK4543877.1"/>
    </source>
</evidence>
<dbReference type="InterPro" id="IPR038883">
    <property type="entry name" value="AN11006-like"/>
</dbReference>
<sequence>MSAQGKATSFLDLPPELRNKIYDISFETKATSQEVDLFATHAVAPPTALAATCRQLRSETLTILREAQELFIDTHTFYLTMTLEDLANGSAYGGLPPSALQTILDKVPASNLLLIRRFTVRVLAAYMSCGVIKPHVWRDVVFTAAEDGQVMVESANDSAGPDLGRHIYDCAVSCGIRLSQVEDPRYLDLYGVVRAVLENYGWIVPKRSPAWTANLIDEVLAALEDDEDDDSEDGNEAV</sequence>
<accession>A0AAV9JEY8</accession>
<comment type="caution">
    <text evidence="1">The sequence shown here is derived from an EMBL/GenBank/DDBJ whole genome shotgun (WGS) entry which is preliminary data.</text>
</comment>
<organism evidence="1 2">
    <name type="scientific">Oleoguttula mirabilis</name>
    <dbReference type="NCBI Taxonomy" id="1507867"/>
    <lineage>
        <taxon>Eukaryota</taxon>
        <taxon>Fungi</taxon>
        <taxon>Dikarya</taxon>
        <taxon>Ascomycota</taxon>
        <taxon>Pezizomycotina</taxon>
        <taxon>Dothideomycetes</taxon>
        <taxon>Dothideomycetidae</taxon>
        <taxon>Mycosphaerellales</taxon>
        <taxon>Teratosphaeriaceae</taxon>
        <taxon>Oleoguttula</taxon>
    </lineage>
</organism>
<evidence type="ECO:0000313" key="2">
    <source>
        <dbReference type="Proteomes" id="UP001324427"/>
    </source>
</evidence>
<dbReference type="PANTHER" id="PTHR42085:SF2">
    <property type="entry name" value="F-BOX DOMAIN-CONTAINING PROTEIN"/>
    <property type="match status" value="1"/>
</dbReference>
<reference evidence="1 2" key="1">
    <citation type="submission" date="2021-11" db="EMBL/GenBank/DDBJ databases">
        <title>Black yeast isolated from Biological Soil Crust.</title>
        <authorList>
            <person name="Kurbessoian T."/>
        </authorList>
    </citation>
    <scope>NUCLEOTIDE SEQUENCE [LARGE SCALE GENOMIC DNA]</scope>
    <source>
        <strain evidence="1 2">CCFEE 5522</strain>
    </source>
</reference>
<protein>
    <submittedName>
        <fullName evidence="1">Uncharacterized protein</fullName>
    </submittedName>
</protein>
<dbReference type="PANTHER" id="PTHR42085">
    <property type="entry name" value="F-BOX DOMAIN-CONTAINING PROTEIN"/>
    <property type="match status" value="1"/>
</dbReference>
<name>A0AAV9JEY8_9PEZI</name>
<dbReference type="EMBL" id="JAVFHQ010000028">
    <property type="protein sequence ID" value="KAK4543877.1"/>
    <property type="molecule type" value="Genomic_DNA"/>
</dbReference>
<proteinExistence type="predicted"/>
<keyword evidence="2" id="KW-1185">Reference proteome</keyword>
<gene>
    <name evidence="1" type="ORF">LTR36_004651</name>
</gene>
<dbReference type="Proteomes" id="UP001324427">
    <property type="component" value="Unassembled WGS sequence"/>
</dbReference>
<dbReference type="AlphaFoldDB" id="A0AAV9JEY8"/>